<evidence type="ECO:0000256" key="1">
    <source>
        <dbReference type="ARBA" id="ARBA00022737"/>
    </source>
</evidence>
<keyword evidence="2" id="KW-0040">ANK repeat</keyword>
<evidence type="ECO:0000313" key="6">
    <source>
        <dbReference type="Proteomes" id="UP000789390"/>
    </source>
</evidence>
<comment type="function">
    <text evidence="3">Plays an important role in regulating intracellular signaling events associated with erythroid terminal differentiation.</text>
</comment>
<evidence type="ECO:0000256" key="4">
    <source>
        <dbReference type="ARBA" id="ARBA00039237"/>
    </source>
</evidence>
<keyword evidence="6" id="KW-1185">Reference proteome</keyword>
<keyword evidence="1" id="KW-0677">Repeat</keyword>
<dbReference type="SUPFAM" id="SSF48403">
    <property type="entry name" value="Ankyrin repeat"/>
    <property type="match status" value="1"/>
</dbReference>
<dbReference type="AlphaFoldDB" id="A0A8J2RWP6"/>
<sequence length="1277" mass="146549">MMDSPDVHIIFLAVGEGLIGNLRQVLEKNGVMKSLGECNERKETPLSVAIQERKFEVIEFLVQSFKDNIQIDVHPRSKFYRQMSPFSWDRTDFETFSIGPAESGKEFTQTFVLPSSDLAIIRDIANQINIFKLMEHLIDMVNDETSWFEFVLNSIVTSTMARPEKIIALELMGAAFILKILLGQHFELDEIAGGLRGIECWRKALELRNSTVNGRSLIPKIPYVLTSAARKAFGDVAEVTTLLQLEELENQLRSHDHRSPAIVQALLVIQRTFAQSKQTEPNLFHLQTLLDYGKQFQTTGDHVLFTEIHYSRAINISLMIMQHFKRTDSPKCFQVFVEAFLLIANVFIRLEHNPSSNAERIKELTFVQLIEAIKFGIMIATSLLLLPPISSQHEKWKLLVTRKMYLLLVALFRMRQLVPEEIGQLCQILENFIRVEKLRNGFSSLLHLAIEGFVSTRFDISIREQIIRLLLDNGADPKIVDRNGKSPLHLLAENCQPNSTKTFFDVFQAVLEAGSHLDQATPDGKTVPTIMRDKKKLFVNNVILDPRVDFWINTVMPLECVCAQKIMQENLVIEDEEHRLPFRIQKLIEEHSSLKGDLNNREQYQLPPMSFKYPSGYEILKNRKSKCLFMDSPDVHVIFQAVRKGLIGNLRQVLEKNGVMANLCECNERKETPLHVAIRERKFEVIEFLVQSFKDNIQIDVHPRSKFYRQMSPFSWDRTDFETFSIGPAESGKEFTQTFVLPSSDVAIIRDIANQINIFKLMEHLIDMVNDETSWFEFVLNSIVTSTMARPEKIIALELMGAAFILKILLGQNFELDEIAGGLRGIECWRKALELRNSTVNGRSLIPKIPHVLTSAARKAFGDAAEVTTLLQLEELENQLRSHDHQSPAIVQALLVIQRTFAQSGQTEPNLFHLKTLLDYGKQFQTTGDHVLFTEIHYSRAINISLMIMQHFKPTDSPKCFQVYVEAFLLMANVFIRLEHNPSNNAERIKELTFVQLIEAIKFGIMIATSLLLLRPISSQHEKWKLLVTRKMYLLLVALFRMRQLVPEEIGQLCQILENFIRVEKLRNGFSSLLHLAIEGFVSTRFDISIREKIIRLLLDNGADPKIVDRNGKSPLHLLAENCQPNSTKTFFDVFQAVLEAGSHLDQATPNGKTVLTIMRNKKKLFVDNLTLDPRVDFWINTVMPLECFCAQKIMQEHMAFEDEEHRLPLCLQQFIEEHSSLKDKHHYPVPELPTMGLKFPSGYQVLQKSGNVISSHIPILNEILNYLRPVFDYLKI</sequence>
<gene>
    <name evidence="5" type="ORF">DGAL_LOCUS14593</name>
</gene>
<proteinExistence type="predicted"/>
<accession>A0A8J2RWP6</accession>
<dbReference type="Gene3D" id="1.25.40.20">
    <property type="entry name" value="Ankyrin repeat-containing domain"/>
    <property type="match status" value="3"/>
</dbReference>
<dbReference type="Proteomes" id="UP000789390">
    <property type="component" value="Unassembled WGS sequence"/>
</dbReference>
<organism evidence="5 6">
    <name type="scientific">Daphnia galeata</name>
    <dbReference type="NCBI Taxonomy" id="27404"/>
    <lineage>
        <taxon>Eukaryota</taxon>
        <taxon>Metazoa</taxon>
        <taxon>Ecdysozoa</taxon>
        <taxon>Arthropoda</taxon>
        <taxon>Crustacea</taxon>
        <taxon>Branchiopoda</taxon>
        <taxon>Diplostraca</taxon>
        <taxon>Cladocera</taxon>
        <taxon>Anomopoda</taxon>
        <taxon>Daphniidae</taxon>
        <taxon>Daphnia</taxon>
    </lineage>
</organism>
<evidence type="ECO:0000256" key="3">
    <source>
        <dbReference type="ARBA" id="ARBA00037385"/>
    </source>
</evidence>
<dbReference type="EMBL" id="CAKKLH010000309">
    <property type="protein sequence ID" value="CAH0110984.1"/>
    <property type="molecule type" value="Genomic_DNA"/>
</dbReference>
<dbReference type="PANTHER" id="PTHR24197">
    <property type="entry name" value="ANKYRIN REPEAT DOMAIN-CONTAINING PROTEIN 61"/>
    <property type="match status" value="1"/>
</dbReference>
<protein>
    <recommendedName>
        <fullName evidence="4">Ankyrin repeat domain-containing protein 54</fullName>
    </recommendedName>
</protein>
<dbReference type="OrthoDB" id="6345805at2759"/>
<dbReference type="InterPro" id="IPR036770">
    <property type="entry name" value="Ankyrin_rpt-contain_sf"/>
</dbReference>
<dbReference type="PANTHER" id="PTHR24197:SF44">
    <property type="entry name" value="ANKYRIN REPEAT DOMAIN-CONTAINING PROTEIN 54"/>
    <property type="match status" value="1"/>
</dbReference>
<evidence type="ECO:0000313" key="5">
    <source>
        <dbReference type="EMBL" id="CAH0110984.1"/>
    </source>
</evidence>
<dbReference type="SMART" id="SM00248">
    <property type="entry name" value="ANK"/>
    <property type="match status" value="6"/>
</dbReference>
<name>A0A8J2RWP6_9CRUS</name>
<reference evidence="5" key="1">
    <citation type="submission" date="2021-11" db="EMBL/GenBank/DDBJ databases">
        <authorList>
            <person name="Schell T."/>
        </authorList>
    </citation>
    <scope>NUCLEOTIDE SEQUENCE</scope>
    <source>
        <strain evidence="5">M5</strain>
    </source>
</reference>
<evidence type="ECO:0000256" key="2">
    <source>
        <dbReference type="ARBA" id="ARBA00023043"/>
    </source>
</evidence>
<comment type="caution">
    <text evidence="5">The sequence shown here is derived from an EMBL/GenBank/DDBJ whole genome shotgun (WGS) entry which is preliminary data.</text>
</comment>
<dbReference type="InterPro" id="IPR002110">
    <property type="entry name" value="Ankyrin_rpt"/>
</dbReference>